<evidence type="ECO:0000256" key="2">
    <source>
        <dbReference type="ARBA" id="ARBA00023125"/>
    </source>
</evidence>
<dbReference type="PANTHER" id="PTHR30290">
    <property type="entry name" value="PERIPLASMIC BINDING COMPONENT OF ABC TRANSPORTER"/>
    <property type="match status" value="1"/>
</dbReference>
<proteinExistence type="predicted"/>
<dbReference type="RefSeq" id="WP_285932163.1">
    <property type="nucleotide sequence ID" value="NZ_JASTZU010000036.1"/>
</dbReference>
<comment type="caution">
    <text evidence="5">The sequence shown here is derived from an EMBL/GenBank/DDBJ whole genome shotgun (WGS) entry which is preliminary data.</text>
</comment>
<reference evidence="5 6" key="1">
    <citation type="submission" date="2023-06" db="EMBL/GenBank/DDBJ databases">
        <title>Aquibacillus rhizosphaerae LR5S19.</title>
        <authorList>
            <person name="Sun J.-Q."/>
        </authorList>
    </citation>
    <scope>NUCLEOTIDE SEQUENCE [LARGE SCALE GENOMIC DNA]</scope>
    <source>
        <strain evidence="5 6">LR5S19</strain>
    </source>
</reference>
<evidence type="ECO:0000259" key="3">
    <source>
        <dbReference type="Pfam" id="PF00496"/>
    </source>
</evidence>
<accession>A0ABT7L556</accession>
<dbReference type="Pfam" id="PF12793">
    <property type="entry name" value="SgrR_N"/>
    <property type="match status" value="1"/>
</dbReference>
<feature type="domain" description="Transcriptional regulator SgrR N-terminal HTH" evidence="4">
    <location>
        <begin position="2"/>
        <end position="97"/>
    </location>
</feature>
<dbReference type="InterPro" id="IPR039424">
    <property type="entry name" value="SBP_5"/>
</dbReference>
<evidence type="ECO:0000259" key="4">
    <source>
        <dbReference type="Pfam" id="PF12793"/>
    </source>
</evidence>
<dbReference type="EMBL" id="JASTZU010000036">
    <property type="protein sequence ID" value="MDL4840992.1"/>
    <property type="molecule type" value="Genomic_DNA"/>
</dbReference>
<dbReference type="PANTHER" id="PTHR30290:SF72">
    <property type="entry name" value="HTH-TYPE TRANSCRIPTIONAL REGULATOR SGRR"/>
    <property type="match status" value="1"/>
</dbReference>
<dbReference type="SUPFAM" id="SSF53850">
    <property type="entry name" value="Periplasmic binding protein-like II"/>
    <property type="match status" value="1"/>
</dbReference>
<organism evidence="5 6">
    <name type="scientific">Aquibacillus rhizosphaerae</name>
    <dbReference type="NCBI Taxonomy" id="3051431"/>
    <lineage>
        <taxon>Bacteria</taxon>
        <taxon>Bacillati</taxon>
        <taxon>Bacillota</taxon>
        <taxon>Bacilli</taxon>
        <taxon>Bacillales</taxon>
        <taxon>Bacillaceae</taxon>
        <taxon>Aquibacillus</taxon>
    </lineage>
</organism>
<feature type="domain" description="Solute-binding protein family 5" evidence="3">
    <location>
        <begin position="172"/>
        <end position="503"/>
    </location>
</feature>
<dbReference type="InterPro" id="IPR000914">
    <property type="entry name" value="SBP_5_dom"/>
</dbReference>
<dbReference type="InterPro" id="IPR025370">
    <property type="entry name" value="SgrR_HTH_N"/>
</dbReference>
<dbReference type="InterPro" id="IPR023765">
    <property type="entry name" value="SBP_5_CS"/>
</dbReference>
<name>A0ABT7L556_9BACI</name>
<evidence type="ECO:0000256" key="1">
    <source>
        <dbReference type="ARBA" id="ARBA00004193"/>
    </source>
</evidence>
<dbReference type="Proteomes" id="UP001235343">
    <property type="component" value="Unassembled WGS sequence"/>
</dbReference>
<gene>
    <name evidence="5" type="ORF">QQS35_11075</name>
</gene>
<dbReference type="Pfam" id="PF00496">
    <property type="entry name" value="SBP_bac_5"/>
    <property type="match status" value="1"/>
</dbReference>
<keyword evidence="2" id="KW-0238">DNA-binding</keyword>
<evidence type="ECO:0000313" key="5">
    <source>
        <dbReference type="EMBL" id="MDL4840992.1"/>
    </source>
</evidence>
<evidence type="ECO:0000313" key="6">
    <source>
        <dbReference type="Proteomes" id="UP001235343"/>
    </source>
</evidence>
<dbReference type="Gene3D" id="3.40.190.10">
    <property type="entry name" value="Periplasmic binding protein-like II"/>
    <property type="match status" value="1"/>
</dbReference>
<dbReference type="PROSITE" id="PS01040">
    <property type="entry name" value="SBP_BACTERIAL_5"/>
    <property type="match status" value="1"/>
</dbReference>
<protein>
    <submittedName>
        <fullName evidence="5">ABC transporter substrate-binding protein</fullName>
    </submittedName>
</protein>
<keyword evidence="6" id="KW-1185">Reference proteome</keyword>
<dbReference type="Gene3D" id="3.10.105.10">
    <property type="entry name" value="Dipeptide-binding Protein, Domain 3"/>
    <property type="match status" value="1"/>
</dbReference>
<comment type="subcellular location">
    <subcellularLocation>
        <location evidence="1">Cell membrane</location>
        <topology evidence="1">Lipid-anchor</topology>
    </subcellularLocation>
</comment>
<sequence>MKLLEHYQIMILNLKQKNIDIPITTSKLSSLLSCSMRNTKIIIRKMQDAGWISWVPGKGRGNYSTINLLLDIDSLAIEEAKKIATTKTIDESIQFVKGYCISPNLQRDFIDWLFYKLEKDESSPQVDRLRFPSYRPLPVLDPMLVNRRTENHIMRHLFNQLVYFNELTKQHEPQLAHTFNHNENFTVWKFYLRKGVKFHHGKEMTAEDVCYSFQRHKEKSSAYHWIMENIDNVVAINTYTVKFICRRPIVYFLHLIASLGGSIIPKNENFSYTPVGTGPFLLLENTEDKLTLGVHKGFFETRPQMDEITMYFFPQLYDNKQSIDKKSAEHMNFYHYPYYQRKSNNFNQVTSTDRGSKLLTLNVNSGILANDRFLREAILHFLPPEKLISQLSGNRFLSASRLLSDFETRDSCYRDVTIGRINLNKSLYSGEPLHLYSYTGAGNELDGKWLQEQLNKEGIHVHLHFLSYEELHSHSLSFSADMLLGEALVDESVLYTYLSSFLGEHSLLTHHLPNHHKNNINELTKTFYTEKGILTFLKEIEMDLCKQFSHIHLYRLEQFAIYPSYLQNIHINALGWVDYTKLWYNYENRNKGINP</sequence>